<evidence type="ECO:0000256" key="3">
    <source>
        <dbReference type="ARBA" id="ARBA00034078"/>
    </source>
</evidence>
<dbReference type="PROSITE" id="PS00197">
    <property type="entry name" value="2FE2S_FER_1"/>
    <property type="match status" value="1"/>
</dbReference>
<reference evidence="6" key="1">
    <citation type="journal article" date="2019" name="Int. J. Syst. Evol. Microbiol.">
        <title>The Global Catalogue of Microorganisms (GCM) 10K type strain sequencing project: providing services to taxonomists for standard genome sequencing and annotation.</title>
        <authorList>
            <consortium name="The Broad Institute Genomics Platform"/>
            <consortium name="The Broad Institute Genome Sequencing Center for Infectious Disease"/>
            <person name="Wu L."/>
            <person name="Ma J."/>
        </authorList>
    </citation>
    <scope>NUCLEOTIDE SEQUENCE [LARGE SCALE GENOMIC DNA]</scope>
    <source>
        <strain evidence="6">CCM 7282</strain>
    </source>
</reference>
<dbReference type="CDD" id="cd00207">
    <property type="entry name" value="fer2"/>
    <property type="match status" value="1"/>
</dbReference>
<dbReference type="PANTHER" id="PTHR11921:SF29">
    <property type="entry name" value="SUCCINATE DEHYDROGENASE [UBIQUINONE] IRON-SULFUR SUBUNIT, MITOCHONDRIAL"/>
    <property type="match status" value="1"/>
</dbReference>
<comment type="similarity">
    <text evidence="2">Belongs to the succinate dehydrogenase/fumarate reductase iron-sulfur protein family.</text>
</comment>
<dbReference type="InterPro" id="IPR006058">
    <property type="entry name" value="2Fe2S_fd_BS"/>
</dbReference>
<dbReference type="Pfam" id="PF13085">
    <property type="entry name" value="Fer2_3"/>
    <property type="match status" value="1"/>
</dbReference>
<dbReference type="PROSITE" id="PS51085">
    <property type="entry name" value="2FE2S_FER_2"/>
    <property type="match status" value="1"/>
</dbReference>
<evidence type="ECO:0000313" key="5">
    <source>
        <dbReference type="EMBL" id="GGC95923.1"/>
    </source>
</evidence>
<dbReference type="InterPro" id="IPR025192">
    <property type="entry name" value="Succ_DH/fum_Rdtase_N"/>
</dbReference>
<dbReference type="EMBL" id="BMCJ01000005">
    <property type="protein sequence ID" value="GGC95923.1"/>
    <property type="molecule type" value="Genomic_DNA"/>
</dbReference>
<dbReference type="PANTHER" id="PTHR11921">
    <property type="entry name" value="SUCCINATE DEHYDROGENASE IRON-SULFUR PROTEIN"/>
    <property type="match status" value="1"/>
</dbReference>
<dbReference type="InterPro" id="IPR036010">
    <property type="entry name" value="2Fe-2S_ferredoxin-like_sf"/>
</dbReference>
<proteinExistence type="inferred from homology"/>
<dbReference type="InterPro" id="IPR012675">
    <property type="entry name" value="Beta-grasp_dom_sf"/>
</dbReference>
<feature type="domain" description="2Fe-2S ferredoxin-type" evidence="4">
    <location>
        <begin position="2"/>
        <end position="87"/>
    </location>
</feature>
<dbReference type="SUPFAM" id="SSF54292">
    <property type="entry name" value="2Fe-2S ferredoxin-like"/>
    <property type="match status" value="1"/>
</dbReference>
<evidence type="ECO:0000313" key="6">
    <source>
        <dbReference type="Proteomes" id="UP000619534"/>
    </source>
</evidence>
<comment type="cofactor">
    <cofactor evidence="3">
        <name>[2Fe-2S] cluster</name>
        <dbReference type="ChEBI" id="CHEBI:190135"/>
    </cofactor>
</comment>
<gene>
    <name evidence="5" type="ORF">GCM10007216_28370</name>
</gene>
<dbReference type="RefSeq" id="WP_062443188.1">
    <property type="nucleotide sequence ID" value="NZ_BMCJ01000005.1"/>
</dbReference>
<dbReference type="Gene3D" id="3.10.20.30">
    <property type="match status" value="1"/>
</dbReference>
<organism evidence="5 6">
    <name type="scientific">Thalassobacillus devorans</name>
    <dbReference type="NCBI Taxonomy" id="279813"/>
    <lineage>
        <taxon>Bacteria</taxon>
        <taxon>Bacillati</taxon>
        <taxon>Bacillota</taxon>
        <taxon>Bacilli</taxon>
        <taxon>Bacillales</taxon>
        <taxon>Bacillaceae</taxon>
        <taxon>Thalassobacillus</taxon>
    </lineage>
</organism>
<dbReference type="InterPro" id="IPR050573">
    <property type="entry name" value="SDH/FRD_Iron-Sulfur"/>
</dbReference>
<evidence type="ECO:0000256" key="1">
    <source>
        <dbReference type="ARBA" id="ARBA00001927"/>
    </source>
</evidence>
<evidence type="ECO:0000256" key="2">
    <source>
        <dbReference type="ARBA" id="ARBA00009433"/>
    </source>
</evidence>
<evidence type="ECO:0000259" key="4">
    <source>
        <dbReference type="PROSITE" id="PS51085"/>
    </source>
</evidence>
<comment type="cofactor">
    <cofactor evidence="1">
        <name>[3Fe-4S] cluster</name>
        <dbReference type="ChEBI" id="CHEBI:21137"/>
    </cofactor>
</comment>
<keyword evidence="6" id="KW-1185">Reference proteome</keyword>
<dbReference type="Proteomes" id="UP000619534">
    <property type="component" value="Unassembled WGS sequence"/>
</dbReference>
<protein>
    <recommendedName>
        <fullName evidence="4">2Fe-2S ferredoxin-type domain-containing protein</fullName>
    </recommendedName>
</protein>
<dbReference type="InterPro" id="IPR001041">
    <property type="entry name" value="2Fe-2S_ferredoxin-type"/>
</dbReference>
<comment type="caution">
    <text evidence="5">The sequence shown here is derived from an EMBL/GenBank/DDBJ whole genome shotgun (WGS) entry which is preliminary data.</text>
</comment>
<sequence>MSRLVVKIDRSEMRTDQYEIDLKTGRTVLEAVEAIYHHHDPSLAYRYSCRTGLCTTCMMLINGKPGLSCMKMAEPGENGVLHLAPLPKGRTIKDLIKEV</sequence>
<name>A0ABQ1PF37_9BACI</name>
<accession>A0ABQ1PF37</accession>